<dbReference type="Gene3D" id="3.40.1090.10">
    <property type="entry name" value="Cytosolic phospholipase A2 catalytic domain"/>
    <property type="match status" value="1"/>
</dbReference>
<feature type="active site" description="Proton acceptor" evidence="2">
    <location>
        <position position="303"/>
    </location>
</feature>
<organism evidence="4 5">
    <name type="scientific">Piscinibacterium candidicorallinum</name>
    <dbReference type="NCBI Taxonomy" id="1793872"/>
    <lineage>
        <taxon>Bacteria</taxon>
        <taxon>Pseudomonadati</taxon>
        <taxon>Pseudomonadota</taxon>
        <taxon>Betaproteobacteria</taxon>
        <taxon>Burkholderiales</taxon>
        <taxon>Piscinibacterium</taxon>
    </lineage>
</organism>
<feature type="active site" description="Nucleophile" evidence="2">
    <location>
        <position position="119"/>
    </location>
</feature>
<accession>A0ABV7HAW3</accession>
<sequence length="490" mass="52942">MKTLSPRGASRVYLPAMRLPCPKPSLHRALRAALGPVMAALLTGGCAFSIDNAPVNRAPQVQAVAPPRDIVGEDVISLSLSGGGMRAAAFGFGVLKGLESLSADGDDLVGDITFMSSVSGGSLLAAYYGLHGRQTLTDFRPNVLEHNMEFGLRLSIFKPDNFVRFLRGGLNDRRHLADYLDDRIFKRATFADLYRHRKPDVWINATDLYNRVPFPFIPPVFSGACIDLGSLPVAEAVSASMAVPVVFAPVVLKTFPEQCADPIAPWVERTLANPSASKLLSDTARAIRNYRSPERQRYIKLVDGGVTDNFGLSSLLISRAVATTPYGPLTARDGVMVKRMLFIVVDSGRGTGGDWAMTPAGPSGIEIASAATATAIDASARLAFENFKGVMQDWQRAMLLWRCSLNDAQVRELRGALDGWRCDELEFHVGLVSFASLDPGREQGLNAIPTTLSLNRAQLDALMLGGADALFANPALQGYLQSRRLARPAR</sequence>
<evidence type="ECO:0000313" key="5">
    <source>
        <dbReference type="Proteomes" id="UP001595556"/>
    </source>
</evidence>
<keyword evidence="5" id="KW-1185">Reference proteome</keyword>
<keyword evidence="2" id="KW-0442">Lipid degradation</keyword>
<evidence type="ECO:0000256" key="2">
    <source>
        <dbReference type="PROSITE-ProRule" id="PRU01161"/>
    </source>
</evidence>
<proteinExistence type="predicted"/>
<evidence type="ECO:0000259" key="3">
    <source>
        <dbReference type="PROSITE" id="PS51635"/>
    </source>
</evidence>
<dbReference type="SUPFAM" id="SSF52151">
    <property type="entry name" value="FabD/lysophospholipase-like"/>
    <property type="match status" value="1"/>
</dbReference>
<protein>
    <submittedName>
        <fullName evidence="4">Patatin-like phospholipase family protein</fullName>
    </submittedName>
</protein>
<dbReference type="Proteomes" id="UP001595556">
    <property type="component" value="Unassembled WGS sequence"/>
</dbReference>
<evidence type="ECO:0000256" key="1">
    <source>
        <dbReference type="ARBA" id="ARBA00023098"/>
    </source>
</evidence>
<feature type="short sequence motif" description="DGA/G" evidence="2">
    <location>
        <begin position="303"/>
        <end position="305"/>
    </location>
</feature>
<keyword evidence="2" id="KW-0378">Hydrolase</keyword>
<feature type="domain" description="PNPLA" evidence="3">
    <location>
        <begin position="78"/>
        <end position="316"/>
    </location>
</feature>
<gene>
    <name evidence="4" type="ORF">ACFOEN_12920</name>
</gene>
<keyword evidence="1 2" id="KW-0443">Lipid metabolism</keyword>
<dbReference type="Pfam" id="PF01734">
    <property type="entry name" value="Patatin"/>
    <property type="match status" value="1"/>
</dbReference>
<comment type="caution">
    <text evidence="4">The sequence shown here is derived from an EMBL/GenBank/DDBJ whole genome shotgun (WGS) entry which is preliminary data.</text>
</comment>
<comment type="caution">
    <text evidence="2">Lacks conserved residue(s) required for the propagation of feature annotation.</text>
</comment>
<reference evidence="5" key="1">
    <citation type="journal article" date="2019" name="Int. J. Syst. Evol. Microbiol.">
        <title>The Global Catalogue of Microorganisms (GCM) 10K type strain sequencing project: providing services to taxonomists for standard genome sequencing and annotation.</title>
        <authorList>
            <consortium name="The Broad Institute Genomics Platform"/>
            <consortium name="The Broad Institute Genome Sequencing Center for Infectious Disease"/>
            <person name="Wu L."/>
            <person name="Ma J."/>
        </authorList>
    </citation>
    <scope>NUCLEOTIDE SEQUENCE [LARGE SCALE GENOMIC DNA]</scope>
    <source>
        <strain evidence="5">KCTC 52168</strain>
    </source>
</reference>
<dbReference type="PROSITE" id="PS51635">
    <property type="entry name" value="PNPLA"/>
    <property type="match status" value="1"/>
</dbReference>
<dbReference type="InterPro" id="IPR016035">
    <property type="entry name" value="Acyl_Trfase/lysoPLipase"/>
</dbReference>
<name>A0ABV7HAW3_9BURK</name>
<dbReference type="InterPro" id="IPR002641">
    <property type="entry name" value="PNPLA_dom"/>
</dbReference>
<dbReference type="EMBL" id="JBHRTI010000007">
    <property type="protein sequence ID" value="MFC3148527.1"/>
    <property type="molecule type" value="Genomic_DNA"/>
</dbReference>
<evidence type="ECO:0000313" key="4">
    <source>
        <dbReference type="EMBL" id="MFC3148527.1"/>
    </source>
</evidence>